<evidence type="ECO:0000313" key="3">
    <source>
        <dbReference type="EMBL" id="NED99486.1"/>
    </source>
</evidence>
<protein>
    <submittedName>
        <fullName evidence="3">Uncharacterized protein</fullName>
    </submittedName>
</protein>
<evidence type="ECO:0000256" key="2">
    <source>
        <dbReference type="SAM" id="SignalP"/>
    </source>
</evidence>
<feature type="signal peptide" evidence="2">
    <location>
        <begin position="1"/>
        <end position="24"/>
    </location>
</feature>
<organism evidence="3 4">
    <name type="scientific">Phytoactinopolyspora halotolerans</name>
    <dbReference type="NCBI Taxonomy" id="1981512"/>
    <lineage>
        <taxon>Bacteria</taxon>
        <taxon>Bacillati</taxon>
        <taxon>Actinomycetota</taxon>
        <taxon>Actinomycetes</taxon>
        <taxon>Jiangellales</taxon>
        <taxon>Jiangellaceae</taxon>
        <taxon>Phytoactinopolyspora</taxon>
    </lineage>
</organism>
<feature type="region of interest" description="Disordered" evidence="1">
    <location>
        <begin position="129"/>
        <end position="161"/>
    </location>
</feature>
<proteinExistence type="predicted"/>
<sequence length="161" mass="17251">MTPPIRRAALTSSVLLALPLVACGDDSDSADGGDYCGLIEDAQEEYEDASAESAADPDVLQDLADRYREIGDAAPSEVQDQWTNVADAMEQYAEIDWSDPETLQELEGDGEFAELMETSESAFNEISTNVQDECGIDFSGGTESGDDVAPEDDTQTPPTDN</sequence>
<keyword evidence="4" id="KW-1185">Reference proteome</keyword>
<feature type="compositionally biased region" description="Acidic residues" evidence="1">
    <location>
        <begin position="144"/>
        <end position="154"/>
    </location>
</feature>
<dbReference type="EMBL" id="JAAGOA010000003">
    <property type="protein sequence ID" value="NED99486.1"/>
    <property type="molecule type" value="Genomic_DNA"/>
</dbReference>
<accession>A0A6L9S351</accession>
<comment type="caution">
    <text evidence="3">The sequence shown here is derived from an EMBL/GenBank/DDBJ whole genome shotgun (WGS) entry which is preliminary data.</text>
</comment>
<name>A0A6L9S351_9ACTN</name>
<gene>
    <name evidence="3" type="ORF">G1H10_04830</name>
</gene>
<dbReference type="AlphaFoldDB" id="A0A6L9S351"/>
<dbReference type="RefSeq" id="WP_163733519.1">
    <property type="nucleotide sequence ID" value="NZ_JAAGOA010000003.1"/>
</dbReference>
<reference evidence="3 4" key="1">
    <citation type="submission" date="2020-02" db="EMBL/GenBank/DDBJ databases">
        <authorList>
            <person name="Li X.-J."/>
            <person name="Han X.-M."/>
        </authorList>
    </citation>
    <scope>NUCLEOTIDE SEQUENCE [LARGE SCALE GENOMIC DNA]</scope>
    <source>
        <strain evidence="3 4">CCTCC AB 2017055</strain>
    </source>
</reference>
<feature type="chain" id="PRO_5026870007" evidence="2">
    <location>
        <begin position="25"/>
        <end position="161"/>
    </location>
</feature>
<evidence type="ECO:0000313" key="4">
    <source>
        <dbReference type="Proteomes" id="UP000475214"/>
    </source>
</evidence>
<dbReference type="Proteomes" id="UP000475214">
    <property type="component" value="Unassembled WGS sequence"/>
</dbReference>
<keyword evidence="2" id="KW-0732">Signal</keyword>
<evidence type="ECO:0000256" key="1">
    <source>
        <dbReference type="SAM" id="MobiDB-lite"/>
    </source>
</evidence>